<name>A0A1C5G7M4_MICEH</name>
<evidence type="ECO:0000313" key="3">
    <source>
        <dbReference type="Proteomes" id="UP000198251"/>
    </source>
</evidence>
<dbReference type="Proteomes" id="UP000198251">
    <property type="component" value="Chromosome I"/>
</dbReference>
<sequence>MLINVANVLAGLIGVGISFMGVRAFWAPQAAAGFGIPGTPTEDPTFQAWLSVKAVRDMAAGLFIFILLAGATPDLLGWFMLAAAGIPAGDALVVWRSKGPKAAVYGVHGATAVVMLAIGVILLVA</sequence>
<protein>
    <recommendedName>
        <fullName evidence="4">DUF4267 domain-containing protein</fullName>
    </recommendedName>
</protein>
<keyword evidence="3" id="KW-1185">Reference proteome</keyword>
<evidence type="ECO:0000313" key="2">
    <source>
        <dbReference type="EMBL" id="SCG15688.1"/>
    </source>
</evidence>
<accession>A0A1C5G7M4</accession>
<evidence type="ECO:0000256" key="1">
    <source>
        <dbReference type="SAM" id="Phobius"/>
    </source>
</evidence>
<organism evidence="2 3">
    <name type="scientific">Micromonospora echinofusca</name>
    <dbReference type="NCBI Taxonomy" id="47858"/>
    <lineage>
        <taxon>Bacteria</taxon>
        <taxon>Bacillati</taxon>
        <taxon>Actinomycetota</taxon>
        <taxon>Actinomycetes</taxon>
        <taxon>Micromonosporales</taxon>
        <taxon>Micromonosporaceae</taxon>
        <taxon>Micromonospora</taxon>
    </lineage>
</organism>
<dbReference type="GeneID" id="95801752"/>
<evidence type="ECO:0008006" key="4">
    <source>
        <dbReference type="Google" id="ProtNLM"/>
    </source>
</evidence>
<dbReference type="EMBL" id="LT607733">
    <property type="protein sequence ID" value="SCG15688.1"/>
    <property type="molecule type" value="Genomic_DNA"/>
</dbReference>
<feature type="transmembrane region" description="Helical" evidence="1">
    <location>
        <begin position="102"/>
        <end position="124"/>
    </location>
</feature>
<dbReference type="InterPro" id="IPR025363">
    <property type="entry name" value="DUF4267"/>
</dbReference>
<proteinExistence type="predicted"/>
<dbReference type="RefSeq" id="WP_088999677.1">
    <property type="nucleotide sequence ID" value="NZ_JBFAAC010000018.1"/>
</dbReference>
<dbReference type="Pfam" id="PF14087">
    <property type="entry name" value="DUF4267"/>
    <property type="match status" value="1"/>
</dbReference>
<keyword evidence="1" id="KW-1133">Transmembrane helix</keyword>
<feature type="transmembrane region" description="Helical" evidence="1">
    <location>
        <begin position="7"/>
        <end position="26"/>
    </location>
</feature>
<gene>
    <name evidence="2" type="ORF">GA0070610_1931</name>
</gene>
<keyword evidence="1" id="KW-0472">Membrane</keyword>
<reference evidence="2 3" key="1">
    <citation type="submission" date="2016-06" db="EMBL/GenBank/DDBJ databases">
        <authorList>
            <person name="Kjaerup R.B."/>
            <person name="Dalgaard T.S."/>
            <person name="Juul-Madsen H.R."/>
        </authorList>
    </citation>
    <scope>NUCLEOTIDE SEQUENCE [LARGE SCALE GENOMIC DNA]</scope>
    <source>
        <strain evidence="2 3">DSM 43913</strain>
    </source>
</reference>
<dbReference type="AlphaFoldDB" id="A0A1C5G7M4"/>
<keyword evidence="1" id="KW-0812">Transmembrane</keyword>